<evidence type="ECO:0000313" key="2">
    <source>
        <dbReference type="Proteomes" id="UP001595191"/>
    </source>
</evidence>
<dbReference type="Proteomes" id="UP001595191">
    <property type="component" value="Unassembled WGS sequence"/>
</dbReference>
<accession>A0ACC7LES0</accession>
<keyword evidence="2" id="KW-1185">Reference proteome</keyword>
<sequence>MITTLAQERKYVTVKRTVKLMGTDFGITVVAANEEIGFINIDEATAEISRIEKMISSWDPLSETSMINRNAGIKPVKVSHELFKLIERSIQISEMTDGAFDISFASSDQVWKFDGSMKYEPTPAEIEKSIAKVGYKNIVLNEEKRTVFLKVAGMKISFGGIGKGYAADKAKELLVSKRVVAGVINASGDLTTWGTKASGEKWLIGIANPMNKSKIFTWLPVLESSVATSQSLDRYVEFKGKKYSHIIDPRTGYPATGINSVHVFAKSAELCDALATAIFIMGKDQGLSLINQLALTEVIVVDSENRMHRSNGILLED</sequence>
<keyword evidence="1" id="KW-0808">Transferase</keyword>
<name>A0ACC7LES0_9FLAO</name>
<dbReference type="EMBL" id="JBHFPV010000001">
    <property type="protein sequence ID" value="MFH6602068.1"/>
    <property type="molecule type" value="Genomic_DNA"/>
</dbReference>
<evidence type="ECO:0000313" key="1">
    <source>
        <dbReference type="EMBL" id="MFH6602068.1"/>
    </source>
</evidence>
<proteinExistence type="predicted"/>
<organism evidence="1 2">
    <name type="scientific">Meishania litoralis</name>
    <dbReference type="NCBI Taxonomy" id="3434685"/>
    <lineage>
        <taxon>Bacteria</taxon>
        <taxon>Pseudomonadati</taxon>
        <taxon>Bacteroidota</taxon>
        <taxon>Flavobacteriia</taxon>
        <taxon>Flavobacteriales</taxon>
        <taxon>Flavobacteriaceae</taxon>
        <taxon>Meishania</taxon>
    </lineage>
</organism>
<gene>
    <name evidence="1" type="ORF">ACEZ3G_01155</name>
</gene>
<reference evidence="1" key="1">
    <citation type="submission" date="2024-09" db="EMBL/GenBank/DDBJ databases">
        <authorList>
            <person name="Liu J."/>
        </authorList>
    </citation>
    <scope>NUCLEOTIDE SEQUENCE</scope>
    <source>
        <strain evidence="1">NBU2967</strain>
    </source>
</reference>
<protein>
    <submittedName>
        <fullName evidence="1">FAD:protein FMN transferase</fullName>
    </submittedName>
</protein>
<comment type="caution">
    <text evidence="1">The sequence shown here is derived from an EMBL/GenBank/DDBJ whole genome shotgun (WGS) entry which is preliminary data.</text>
</comment>